<keyword evidence="3" id="KW-0862">Zinc</keyword>
<dbReference type="PANTHER" id="PTHR10044">
    <property type="entry name" value="INHIBITOR OF APOPTOSIS"/>
    <property type="match status" value="1"/>
</dbReference>
<dbReference type="InterPro" id="IPR001370">
    <property type="entry name" value="BIR_rpt"/>
</dbReference>
<dbReference type="InterPro" id="IPR050784">
    <property type="entry name" value="IAP"/>
</dbReference>
<evidence type="ECO:0000256" key="4">
    <source>
        <dbReference type="PROSITE-ProRule" id="PRU00175"/>
    </source>
</evidence>
<dbReference type="InterPro" id="IPR001841">
    <property type="entry name" value="Znf_RING"/>
</dbReference>
<dbReference type="Pfam" id="PF00653">
    <property type="entry name" value="BIR"/>
    <property type="match status" value="2"/>
</dbReference>
<dbReference type="Gene3D" id="3.30.40.10">
    <property type="entry name" value="Zinc/RING finger domain, C3HC4 (zinc finger)"/>
    <property type="match status" value="1"/>
</dbReference>
<dbReference type="GO" id="GO:0008270">
    <property type="term" value="F:zinc ion binding"/>
    <property type="evidence" value="ECO:0007669"/>
    <property type="project" value="UniProtKB-KW"/>
</dbReference>
<accession>A0A979FPI6</accession>
<dbReference type="CDD" id="cd00022">
    <property type="entry name" value="BIR"/>
    <property type="match status" value="2"/>
</dbReference>
<evidence type="ECO:0000313" key="7">
    <source>
        <dbReference type="Proteomes" id="UP000694843"/>
    </source>
</evidence>
<keyword evidence="2 4" id="KW-0479">Metal-binding</keyword>
<feature type="region of interest" description="Disordered" evidence="5">
    <location>
        <begin position="539"/>
        <end position="561"/>
    </location>
</feature>
<protein>
    <submittedName>
        <fullName evidence="8">Uncharacterized protein LOC108665943</fullName>
    </submittedName>
</protein>
<feature type="compositionally biased region" description="Polar residues" evidence="5">
    <location>
        <begin position="361"/>
        <end position="372"/>
    </location>
</feature>
<evidence type="ECO:0000256" key="3">
    <source>
        <dbReference type="ARBA" id="ARBA00022833"/>
    </source>
</evidence>
<dbReference type="GO" id="GO:0051726">
    <property type="term" value="P:regulation of cell cycle"/>
    <property type="evidence" value="ECO:0007669"/>
    <property type="project" value="TreeGrafter"/>
</dbReference>
<dbReference type="GO" id="GO:0005737">
    <property type="term" value="C:cytoplasm"/>
    <property type="evidence" value="ECO:0007669"/>
    <property type="project" value="TreeGrafter"/>
</dbReference>
<dbReference type="PROSITE" id="PS01282">
    <property type="entry name" value="BIR_REPEAT_1"/>
    <property type="match status" value="1"/>
</dbReference>
<dbReference type="InterPro" id="IPR013083">
    <property type="entry name" value="Znf_RING/FYVE/PHD"/>
</dbReference>
<feature type="region of interest" description="Disordered" evidence="5">
    <location>
        <begin position="302"/>
        <end position="372"/>
    </location>
</feature>
<dbReference type="KEGG" id="hazt:108665943"/>
<keyword evidence="7" id="KW-1185">Reference proteome</keyword>
<evidence type="ECO:0000313" key="8">
    <source>
        <dbReference type="RefSeq" id="XP_047738372.1"/>
    </source>
</evidence>
<dbReference type="SMART" id="SM00238">
    <property type="entry name" value="BIR"/>
    <property type="match status" value="2"/>
</dbReference>
<name>A0A979FPI6_HYAAZ</name>
<dbReference type="AlphaFoldDB" id="A0A979FPI6"/>
<dbReference type="PANTHER" id="PTHR10044:SF139">
    <property type="entry name" value="DEATH-ASSOCIATED INHIBITOR OF APOPTOSIS 2"/>
    <property type="match status" value="1"/>
</dbReference>
<feature type="compositionally biased region" description="Basic and acidic residues" evidence="5">
    <location>
        <begin position="303"/>
        <end position="322"/>
    </location>
</feature>
<dbReference type="SUPFAM" id="SSF57924">
    <property type="entry name" value="Inhibitor of apoptosis (IAP) repeat"/>
    <property type="match status" value="2"/>
</dbReference>
<dbReference type="Gene3D" id="1.10.1170.10">
    <property type="entry name" value="Inhibitor Of Apoptosis Protein (2mihbC-IAP-1), Chain A"/>
    <property type="match status" value="2"/>
</dbReference>
<keyword evidence="2 4" id="KW-0863">Zinc-finger</keyword>
<dbReference type="GeneID" id="108665943"/>
<feature type="compositionally biased region" description="Polar residues" evidence="5">
    <location>
        <begin position="549"/>
        <end position="558"/>
    </location>
</feature>
<comment type="similarity">
    <text evidence="1">Belongs to the IAP family.</text>
</comment>
<organism evidence="7 8">
    <name type="scientific">Hyalella azteca</name>
    <name type="common">Amphipod</name>
    <dbReference type="NCBI Taxonomy" id="294128"/>
    <lineage>
        <taxon>Eukaryota</taxon>
        <taxon>Metazoa</taxon>
        <taxon>Ecdysozoa</taxon>
        <taxon>Arthropoda</taxon>
        <taxon>Crustacea</taxon>
        <taxon>Multicrustacea</taxon>
        <taxon>Malacostraca</taxon>
        <taxon>Eumalacostraca</taxon>
        <taxon>Peracarida</taxon>
        <taxon>Amphipoda</taxon>
        <taxon>Senticaudata</taxon>
        <taxon>Talitrida</taxon>
        <taxon>Talitroidea</taxon>
        <taxon>Hyalellidae</taxon>
        <taxon>Hyalella</taxon>
    </lineage>
</organism>
<dbReference type="OrthoDB" id="6337722at2759"/>
<feature type="domain" description="RING-type" evidence="6">
    <location>
        <begin position="584"/>
        <end position="620"/>
    </location>
</feature>
<evidence type="ECO:0000256" key="1">
    <source>
        <dbReference type="ARBA" id="ARBA00006672"/>
    </source>
</evidence>
<dbReference type="PROSITE" id="PS50089">
    <property type="entry name" value="ZF_RING_2"/>
    <property type="match status" value="1"/>
</dbReference>
<dbReference type="GO" id="GO:0005634">
    <property type="term" value="C:nucleus"/>
    <property type="evidence" value="ECO:0007669"/>
    <property type="project" value="TreeGrafter"/>
</dbReference>
<gene>
    <name evidence="8" type="primary">LOC108665943</name>
</gene>
<evidence type="ECO:0000259" key="6">
    <source>
        <dbReference type="PROSITE" id="PS50089"/>
    </source>
</evidence>
<evidence type="ECO:0000256" key="5">
    <source>
        <dbReference type="SAM" id="MobiDB-lite"/>
    </source>
</evidence>
<dbReference type="RefSeq" id="XP_047738372.1">
    <property type="nucleotide sequence ID" value="XM_047882416.1"/>
</dbReference>
<dbReference type="Proteomes" id="UP000694843">
    <property type="component" value="Unplaced"/>
</dbReference>
<evidence type="ECO:0000256" key="2">
    <source>
        <dbReference type="ARBA" id="ARBA00022771"/>
    </source>
</evidence>
<dbReference type="Pfam" id="PF13920">
    <property type="entry name" value="zf-C3HC4_3"/>
    <property type="match status" value="1"/>
</dbReference>
<reference evidence="8" key="1">
    <citation type="submission" date="2025-08" db="UniProtKB">
        <authorList>
            <consortium name="RefSeq"/>
        </authorList>
    </citation>
    <scope>IDENTIFICATION</scope>
    <source>
        <tissue evidence="8">Whole organism</tissue>
    </source>
</reference>
<dbReference type="OMA" id="FIARPSC"/>
<feature type="region of interest" description="Disordered" evidence="5">
    <location>
        <begin position="384"/>
        <end position="408"/>
    </location>
</feature>
<sequence>MEKFHSLKCLQQEAVRLKTFRGWPKTSMKIESFAQAGFYYLHYQDYVQCFFCRGVVGIWNDADLPLEEHRRHFPKCLFLACPDATGNIAMDSSPLSVLMNEFLTFKLHYHKPPFPRLTDRWITIISKIDSDRTREDERHGSMRLPQYATSKTRLDSFNSARKGVLPDHKVMSEAGFFYTGVSDFVVCFHCGGGIFNWTPSDDPWTQHALCYSFCPHLALHPDMWRPQLLQPAPHIPRRSPKLSQQEILVLMEAPLAKKVLALGMQRDLVRGAFTHIVEERAALPLSETEALELVSQYANKQPMEVDDKSTEELHRPESRMSERTYPGSGAESLGAAFSIRRDDFSGTNSHQSGHTREPIDSETSIASASQGENFLRPSVEILSSSRDQRNPSYSNRPGSINGQQLFFDNRPCTSDQRHVMPIKIIAPFEQWTMPLGSTSRQNWHTPSLEAMPGLSTAHTHKMVAVGFAPSQQGSLSMVQGDPKFSGRPGATYLQHPKYGWNLPETERPYSVEASSVASYDSQFRDDRSGQIQFERNLQRNRFERPQHRSLGSSSSVTESDVKELAGRVQEMRRTVQQWRRRLSCRSCDGSSPATVMVLPCHHLHLCNTCFIARPSCPTCEAPIRGTVLPMREAFIY</sequence>
<proteinExistence type="inferred from homology"/>
<dbReference type="PROSITE" id="PS50143">
    <property type="entry name" value="BIR_REPEAT_2"/>
    <property type="match status" value="2"/>
</dbReference>